<dbReference type="AlphaFoldDB" id="A0A9P0E5Z6"/>
<dbReference type="Proteomes" id="UP001152798">
    <property type="component" value="Chromosome 1"/>
</dbReference>
<name>A0A9P0E5Z6_NEZVI</name>
<evidence type="ECO:0000313" key="1">
    <source>
        <dbReference type="EMBL" id="CAH1390625.1"/>
    </source>
</evidence>
<reference evidence="1" key="1">
    <citation type="submission" date="2022-01" db="EMBL/GenBank/DDBJ databases">
        <authorList>
            <person name="King R."/>
        </authorList>
    </citation>
    <scope>NUCLEOTIDE SEQUENCE</scope>
</reference>
<sequence length="35" mass="3948">MDVKTNALSTQKYLSSANRIYACQSLNIINNTRDT</sequence>
<protein>
    <submittedName>
        <fullName evidence="1">Uncharacterized protein</fullName>
    </submittedName>
</protein>
<keyword evidence="2" id="KW-1185">Reference proteome</keyword>
<organism evidence="1 2">
    <name type="scientific">Nezara viridula</name>
    <name type="common">Southern green stink bug</name>
    <name type="synonym">Cimex viridulus</name>
    <dbReference type="NCBI Taxonomy" id="85310"/>
    <lineage>
        <taxon>Eukaryota</taxon>
        <taxon>Metazoa</taxon>
        <taxon>Ecdysozoa</taxon>
        <taxon>Arthropoda</taxon>
        <taxon>Hexapoda</taxon>
        <taxon>Insecta</taxon>
        <taxon>Pterygota</taxon>
        <taxon>Neoptera</taxon>
        <taxon>Paraneoptera</taxon>
        <taxon>Hemiptera</taxon>
        <taxon>Heteroptera</taxon>
        <taxon>Panheteroptera</taxon>
        <taxon>Pentatomomorpha</taxon>
        <taxon>Pentatomoidea</taxon>
        <taxon>Pentatomidae</taxon>
        <taxon>Pentatominae</taxon>
        <taxon>Nezara</taxon>
    </lineage>
</organism>
<gene>
    <name evidence="1" type="ORF">NEZAVI_LOCUS1802</name>
</gene>
<accession>A0A9P0E5Z6</accession>
<proteinExistence type="predicted"/>
<dbReference type="EMBL" id="OV725077">
    <property type="protein sequence ID" value="CAH1390625.1"/>
    <property type="molecule type" value="Genomic_DNA"/>
</dbReference>
<evidence type="ECO:0000313" key="2">
    <source>
        <dbReference type="Proteomes" id="UP001152798"/>
    </source>
</evidence>